<dbReference type="AlphaFoldDB" id="A0A7C4U195"/>
<evidence type="ECO:0000256" key="5">
    <source>
        <dbReference type="ARBA" id="ARBA00022679"/>
    </source>
</evidence>
<keyword evidence="4" id="KW-0328">Glycosyltransferase</keyword>
<dbReference type="PANTHER" id="PTHR43691:SF11">
    <property type="entry name" value="FI09636P-RELATED"/>
    <property type="match status" value="1"/>
</dbReference>
<dbReference type="InterPro" id="IPR018016">
    <property type="entry name" value="Nucleoside_phosphorylase_CS"/>
</dbReference>
<dbReference type="GO" id="GO:0009164">
    <property type="term" value="P:nucleoside catabolic process"/>
    <property type="evidence" value="ECO:0007669"/>
    <property type="project" value="UniProtKB-ARBA"/>
</dbReference>
<dbReference type="GO" id="GO:0004850">
    <property type="term" value="F:uridine phosphorylase activity"/>
    <property type="evidence" value="ECO:0007669"/>
    <property type="project" value="UniProtKB-EC"/>
</dbReference>
<organism evidence="8">
    <name type="scientific">Caldisericum exile</name>
    <dbReference type="NCBI Taxonomy" id="693075"/>
    <lineage>
        <taxon>Bacteria</taxon>
        <taxon>Pseudomonadati</taxon>
        <taxon>Caldisericota/Cryosericota group</taxon>
        <taxon>Caldisericota</taxon>
        <taxon>Caldisericia</taxon>
        <taxon>Caldisericales</taxon>
        <taxon>Caldisericaceae</taxon>
        <taxon>Caldisericum</taxon>
    </lineage>
</organism>
<dbReference type="Gene3D" id="3.40.50.1580">
    <property type="entry name" value="Nucleoside phosphorylase domain"/>
    <property type="match status" value="1"/>
</dbReference>
<accession>A0A7C4U195</accession>
<dbReference type="EMBL" id="DTHV01000133">
    <property type="protein sequence ID" value="HGW60627.1"/>
    <property type="molecule type" value="Genomic_DNA"/>
</dbReference>
<evidence type="ECO:0000256" key="3">
    <source>
        <dbReference type="ARBA" id="ARBA00021980"/>
    </source>
</evidence>
<comment type="caution">
    <text evidence="8">The sequence shown here is derived from an EMBL/GenBank/DDBJ whole genome shotgun (WGS) entry which is preliminary data.</text>
</comment>
<gene>
    <name evidence="8" type="ORF">ENV82_04280</name>
</gene>
<comment type="catalytic activity">
    <reaction evidence="6">
        <text>uridine + phosphate = alpha-D-ribose 1-phosphate + uracil</text>
        <dbReference type="Rhea" id="RHEA:24388"/>
        <dbReference type="ChEBI" id="CHEBI:16704"/>
        <dbReference type="ChEBI" id="CHEBI:17568"/>
        <dbReference type="ChEBI" id="CHEBI:43474"/>
        <dbReference type="ChEBI" id="CHEBI:57720"/>
        <dbReference type="EC" id="2.4.2.3"/>
    </reaction>
</comment>
<dbReference type="SUPFAM" id="SSF53167">
    <property type="entry name" value="Purine and uridine phosphorylases"/>
    <property type="match status" value="1"/>
</dbReference>
<reference evidence="8" key="1">
    <citation type="journal article" date="2020" name="mSystems">
        <title>Genome- and Community-Level Interaction Insights into Carbon Utilization and Element Cycling Functions of Hydrothermarchaeota in Hydrothermal Sediment.</title>
        <authorList>
            <person name="Zhou Z."/>
            <person name="Liu Y."/>
            <person name="Xu W."/>
            <person name="Pan J."/>
            <person name="Luo Z.H."/>
            <person name="Li M."/>
        </authorList>
    </citation>
    <scope>NUCLEOTIDE SEQUENCE [LARGE SCALE GENOMIC DNA]</scope>
    <source>
        <strain evidence="8">SpSt-794</strain>
    </source>
</reference>
<evidence type="ECO:0000256" key="4">
    <source>
        <dbReference type="ARBA" id="ARBA00022676"/>
    </source>
</evidence>
<evidence type="ECO:0000259" key="7">
    <source>
        <dbReference type="Pfam" id="PF01048"/>
    </source>
</evidence>
<dbReference type="GO" id="GO:0005829">
    <property type="term" value="C:cytosol"/>
    <property type="evidence" value="ECO:0007669"/>
    <property type="project" value="TreeGrafter"/>
</dbReference>
<protein>
    <recommendedName>
        <fullName evidence="3">Uridine phosphorylase</fullName>
        <ecNumber evidence="2">2.4.2.3</ecNumber>
    </recommendedName>
</protein>
<evidence type="ECO:0000256" key="2">
    <source>
        <dbReference type="ARBA" id="ARBA00011888"/>
    </source>
</evidence>
<comment type="similarity">
    <text evidence="1">Belongs to the PNP/UDP phosphorylase family.</text>
</comment>
<proteinExistence type="inferred from homology"/>
<dbReference type="EC" id="2.4.2.3" evidence="2"/>
<dbReference type="CDD" id="cd17767">
    <property type="entry name" value="UP_EcUdp-like"/>
    <property type="match status" value="1"/>
</dbReference>
<dbReference type="PANTHER" id="PTHR43691">
    <property type="entry name" value="URIDINE PHOSPHORYLASE"/>
    <property type="match status" value="1"/>
</dbReference>
<sequence length="243" mass="26495">MAEFHIKCEKGDIAPYVIMVGDPGRAEKISKLIESPKLVNEYRLLYVYTGFYKGERVTIATTGMGAPSTAIVLEELINLGGRVFIRVGSAGGIAPYLDVGDIVIATGSVRDDGTTPNYLRTTFPAVADFDVLKTMIDVAKNIRSDVSYGVVISEDAFYIPYEERELKKFIDANVKAIEMESGCVFIVSQYRGVKAGAVFALDGNVTLNKIKPKGSEEIFKKGETDAITIGLETLYRLSKVGVL</sequence>
<evidence type="ECO:0000256" key="6">
    <source>
        <dbReference type="ARBA" id="ARBA00048447"/>
    </source>
</evidence>
<dbReference type="Pfam" id="PF01048">
    <property type="entry name" value="PNP_UDP_1"/>
    <property type="match status" value="1"/>
</dbReference>
<dbReference type="InterPro" id="IPR000845">
    <property type="entry name" value="Nucleoside_phosphorylase_d"/>
</dbReference>
<evidence type="ECO:0000256" key="1">
    <source>
        <dbReference type="ARBA" id="ARBA00010456"/>
    </source>
</evidence>
<name>A0A7C4U195_9BACT</name>
<feature type="domain" description="Nucleoside phosphorylase" evidence="7">
    <location>
        <begin position="16"/>
        <end position="204"/>
    </location>
</feature>
<keyword evidence="5" id="KW-0808">Transferase</keyword>
<dbReference type="InterPro" id="IPR035994">
    <property type="entry name" value="Nucleoside_phosphorylase_sf"/>
</dbReference>
<evidence type="ECO:0000313" key="8">
    <source>
        <dbReference type="EMBL" id="HGW60627.1"/>
    </source>
</evidence>
<dbReference type="PROSITE" id="PS01232">
    <property type="entry name" value="PNP_UDP_1"/>
    <property type="match status" value="1"/>
</dbReference>